<dbReference type="AlphaFoldDB" id="A0A1I5KR21"/>
<keyword evidence="3" id="KW-1185">Reference proteome</keyword>
<evidence type="ECO:0000256" key="1">
    <source>
        <dbReference type="SAM" id="MobiDB-lite"/>
    </source>
</evidence>
<proteinExistence type="predicted"/>
<reference evidence="3" key="1">
    <citation type="submission" date="2016-10" db="EMBL/GenBank/DDBJ databases">
        <authorList>
            <person name="Varghese N."/>
            <person name="Submissions S."/>
        </authorList>
    </citation>
    <scope>NUCLEOTIDE SEQUENCE [LARGE SCALE GENOMIC DNA]</scope>
    <source>
        <strain evidence="3">CGMCC 1.7715</strain>
    </source>
</reference>
<feature type="region of interest" description="Disordered" evidence="1">
    <location>
        <begin position="1"/>
        <end position="25"/>
    </location>
</feature>
<dbReference type="Proteomes" id="UP000199331">
    <property type="component" value="Unassembled WGS sequence"/>
</dbReference>
<accession>A0A1I5KR21</accession>
<evidence type="ECO:0000313" key="2">
    <source>
        <dbReference type="EMBL" id="SFO87407.1"/>
    </source>
</evidence>
<dbReference type="EMBL" id="FOWZ01000001">
    <property type="protein sequence ID" value="SFO87407.1"/>
    <property type="molecule type" value="Genomic_DNA"/>
</dbReference>
<sequence>MIGIERPTSMTRKNDDKTGKAPWQRPELVRLGTIRDIAGPPVPFAQAAGNKRS</sequence>
<protein>
    <submittedName>
        <fullName evidence="2">Uncharacterized protein</fullName>
    </submittedName>
</protein>
<name>A0A1I5KR21_9SPHN</name>
<dbReference type="STRING" id="604088.SAMN04488060_0460"/>
<organism evidence="2 3">
    <name type="scientific">Qipengyuania nanhaisediminis</name>
    <dbReference type="NCBI Taxonomy" id="604088"/>
    <lineage>
        <taxon>Bacteria</taxon>
        <taxon>Pseudomonadati</taxon>
        <taxon>Pseudomonadota</taxon>
        <taxon>Alphaproteobacteria</taxon>
        <taxon>Sphingomonadales</taxon>
        <taxon>Erythrobacteraceae</taxon>
        <taxon>Qipengyuania</taxon>
    </lineage>
</organism>
<evidence type="ECO:0000313" key="3">
    <source>
        <dbReference type="Proteomes" id="UP000199331"/>
    </source>
</evidence>
<gene>
    <name evidence="2" type="ORF">SAMN04488060_0460</name>
</gene>